<sequence length="40" mass="4655">MIIAYPTGNYIYKAFSLVGIKYGISLTERDDYINHESKNR</sequence>
<dbReference type="RefSeq" id="WP_322497534.1">
    <property type="nucleotide sequence ID" value="NZ_JARGYT010000017.1"/>
</dbReference>
<protein>
    <submittedName>
        <fullName evidence="1">Uncharacterized protein</fullName>
    </submittedName>
</protein>
<dbReference type="Proteomes" id="UP001293791">
    <property type="component" value="Unassembled WGS sequence"/>
</dbReference>
<gene>
    <name evidence="1" type="ORF">Cyrtocomes_00412</name>
</gene>
<name>A0ABU5L7D5_9RICK</name>
<reference evidence="1 2" key="1">
    <citation type="submission" date="2023-02" db="EMBL/GenBank/DDBJ databases">
        <title>Host association and intracellularity evolved multiple times independently in the Rickettsiales.</title>
        <authorList>
            <person name="Castelli M."/>
            <person name="Nardi T."/>
            <person name="Gammuto L."/>
            <person name="Bellinzona G."/>
            <person name="Sabaneyeva E."/>
            <person name="Potekhin A."/>
            <person name="Serra V."/>
            <person name="Petroni G."/>
            <person name="Sassera D."/>
        </authorList>
    </citation>
    <scope>NUCLEOTIDE SEQUENCE [LARGE SCALE GENOMIC DNA]</scope>
    <source>
        <strain evidence="1 2">BOD18</strain>
    </source>
</reference>
<keyword evidence="2" id="KW-1185">Reference proteome</keyword>
<proteinExistence type="predicted"/>
<evidence type="ECO:0000313" key="1">
    <source>
        <dbReference type="EMBL" id="MDZ5762046.1"/>
    </source>
</evidence>
<accession>A0ABU5L7D5</accession>
<comment type="caution">
    <text evidence="1">The sequence shown here is derived from an EMBL/GenBank/DDBJ whole genome shotgun (WGS) entry which is preliminary data.</text>
</comment>
<organism evidence="1 2">
    <name type="scientific">Candidatus Cyrtobacter comes</name>
    <dbReference type="NCBI Taxonomy" id="675776"/>
    <lineage>
        <taxon>Bacteria</taxon>
        <taxon>Pseudomonadati</taxon>
        <taxon>Pseudomonadota</taxon>
        <taxon>Alphaproteobacteria</taxon>
        <taxon>Rickettsiales</taxon>
        <taxon>Candidatus Midichloriaceae</taxon>
        <taxon>Candidatus Cyrtobacter</taxon>
    </lineage>
</organism>
<dbReference type="EMBL" id="JARGYT010000017">
    <property type="protein sequence ID" value="MDZ5762046.1"/>
    <property type="molecule type" value="Genomic_DNA"/>
</dbReference>
<evidence type="ECO:0000313" key="2">
    <source>
        <dbReference type="Proteomes" id="UP001293791"/>
    </source>
</evidence>